<name>A0ABP6YYL1_9ACTN</name>
<evidence type="ECO:0000313" key="2">
    <source>
        <dbReference type="EMBL" id="GAA3593091.1"/>
    </source>
</evidence>
<gene>
    <name evidence="2" type="ORF">GCM10022295_88350</name>
</gene>
<keyword evidence="3" id="KW-1185">Reference proteome</keyword>
<proteinExistence type="predicted"/>
<sequence>MLEGGEQVDLPAVRAGDAAQALPVDRDRAQSLGREVPRPPVGELASHRAVEGIAVDLGQDSADGRLVRRRMASGQRITPGSERAEDIGRNGGGPLADRQ</sequence>
<evidence type="ECO:0000313" key="3">
    <source>
        <dbReference type="Proteomes" id="UP001500707"/>
    </source>
</evidence>
<reference evidence="3" key="1">
    <citation type="journal article" date="2019" name="Int. J. Syst. Evol. Microbiol.">
        <title>The Global Catalogue of Microorganisms (GCM) 10K type strain sequencing project: providing services to taxonomists for standard genome sequencing and annotation.</title>
        <authorList>
            <consortium name="The Broad Institute Genomics Platform"/>
            <consortium name="The Broad Institute Genome Sequencing Center for Infectious Disease"/>
            <person name="Wu L."/>
            <person name="Ma J."/>
        </authorList>
    </citation>
    <scope>NUCLEOTIDE SEQUENCE [LARGE SCALE GENOMIC DNA]</scope>
    <source>
        <strain evidence="3">JCM 17656</strain>
    </source>
</reference>
<dbReference type="EMBL" id="BAABCE010000030">
    <property type="protein sequence ID" value="GAA3593091.1"/>
    <property type="molecule type" value="Genomic_DNA"/>
</dbReference>
<feature type="region of interest" description="Disordered" evidence="1">
    <location>
        <begin position="1"/>
        <end position="47"/>
    </location>
</feature>
<evidence type="ECO:0000256" key="1">
    <source>
        <dbReference type="SAM" id="MobiDB-lite"/>
    </source>
</evidence>
<feature type="compositionally biased region" description="Gly residues" evidence="1">
    <location>
        <begin position="89"/>
        <end position="99"/>
    </location>
</feature>
<feature type="region of interest" description="Disordered" evidence="1">
    <location>
        <begin position="70"/>
        <end position="99"/>
    </location>
</feature>
<comment type="caution">
    <text evidence="2">The sequence shown here is derived from an EMBL/GenBank/DDBJ whole genome shotgun (WGS) entry which is preliminary data.</text>
</comment>
<accession>A0ABP6YYL1</accession>
<organism evidence="2 3">
    <name type="scientific">Streptomyces osmaniensis</name>
    <dbReference type="NCBI Taxonomy" id="593134"/>
    <lineage>
        <taxon>Bacteria</taxon>
        <taxon>Bacillati</taxon>
        <taxon>Actinomycetota</taxon>
        <taxon>Actinomycetes</taxon>
        <taxon>Kitasatosporales</taxon>
        <taxon>Streptomycetaceae</taxon>
        <taxon>Streptomyces</taxon>
    </lineage>
</organism>
<protein>
    <submittedName>
        <fullName evidence="2">Uncharacterized protein</fullName>
    </submittedName>
</protein>
<dbReference type="Proteomes" id="UP001500707">
    <property type="component" value="Unassembled WGS sequence"/>
</dbReference>